<dbReference type="Proteomes" id="UP001054945">
    <property type="component" value="Unassembled WGS sequence"/>
</dbReference>
<protein>
    <submittedName>
        <fullName evidence="1">Uncharacterized protein</fullName>
    </submittedName>
</protein>
<dbReference type="AlphaFoldDB" id="A0AAV4UMH1"/>
<organism evidence="1 2">
    <name type="scientific">Caerostris extrusa</name>
    <name type="common">Bark spider</name>
    <name type="synonym">Caerostris bankana</name>
    <dbReference type="NCBI Taxonomy" id="172846"/>
    <lineage>
        <taxon>Eukaryota</taxon>
        <taxon>Metazoa</taxon>
        <taxon>Ecdysozoa</taxon>
        <taxon>Arthropoda</taxon>
        <taxon>Chelicerata</taxon>
        <taxon>Arachnida</taxon>
        <taxon>Araneae</taxon>
        <taxon>Araneomorphae</taxon>
        <taxon>Entelegynae</taxon>
        <taxon>Araneoidea</taxon>
        <taxon>Araneidae</taxon>
        <taxon>Caerostris</taxon>
    </lineage>
</organism>
<name>A0AAV4UMH1_CAEEX</name>
<evidence type="ECO:0000313" key="2">
    <source>
        <dbReference type="Proteomes" id="UP001054945"/>
    </source>
</evidence>
<proteinExistence type="predicted"/>
<sequence>MRALRLTESKYRKRLIFHFLENSVKKADKVGQISAQKNSLHKTRLINGIQKSSILLRILSYLTSISRGRIDSIDCCGSRIQEKNDRVEYFSEWVLFQLFVVLGIECRIIDP</sequence>
<keyword evidence="2" id="KW-1185">Reference proteome</keyword>
<reference evidence="1 2" key="1">
    <citation type="submission" date="2021-06" db="EMBL/GenBank/DDBJ databases">
        <title>Caerostris extrusa draft genome.</title>
        <authorList>
            <person name="Kono N."/>
            <person name="Arakawa K."/>
        </authorList>
    </citation>
    <scope>NUCLEOTIDE SEQUENCE [LARGE SCALE GENOMIC DNA]</scope>
</reference>
<dbReference type="EMBL" id="BPLR01013167">
    <property type="protein sequence ID" value="GIY59137.1"/>
    <property type="molecule type" value="Genomic_DNA"/>
</dbReference>
<evidence type="ECO:0000313" key="1">
    <source>
        <dbReference type="EMBL" id="GIY59137.1"/>
    </source>
</evidence>
<comment type="caution">
    <text evidence="1">The sequence shown here is derived from an EMBL/GenBank/DDBJ whole genome shotgun (WGS) entry which is preliminary data.</text>
</comment>
<accession>A0AAV4UMH1</accession>
<gene>
    <name evidence="1" type="ORF">CEXT_566441</name>
</gene>